<dbReference type="SUPFAM" id="SSF48371">
    <property type="entry name" value="ARM repeat"/>
    <property type="match status" value="1"/>
</dbReference>
<dbReference type="Gene3D" id="1.25.40.10">
    <property type="entry name" value="Tetratricopeptide repeat domain"/>
    <property type="match status" value="1"/>
</dbReference>
<dbReference type="SUPFAM" id="SSF48452">
    <property type="entry name" value="TPR-like"/>
    <property type="match status" value="1"/>
</dbReference>
<accession>A0ABY5GL83</accession>
<evidence type="ECO:0000256" key="1">
    <source>
        <dbReference type="SAM" id="Phobius"/>
    </source>
</evidence>
<sequence>MKIWLFIQAATLESYGIHLLLGENWTATSWSSLIAVHTIACASCTMASWLMLPGNYRASRISTVSFLFAFHFLLPVVGMLGTSCALLLGLHFPRKQHHISWQQSEALALPQSPGDILTNTPFGSGALRDILVHNDDPGQRSLAVSAICHLPRQQSVPLLQLALKDLSDDVRLLAYAALEGIESEINDMIASHKKSYAQHHNAQTSFEIAQQYWELCYLGIAEGILKKHYLEQAEYYLNQSVQNKQRASSSLLLGRVLLVQQRPEEAVPYLTYAMENGLRTTQVAPYLAEAAYRVKDYRKVRKYLAYFPTQQGEVLSQIKEHWL</sequence>
<organism evidence="2 3">
    <name type="scientific">Photobacterium atrarenae</name>
    <dbReference type="NCBI Taxonomy" id="865757"/>
    <lineage>
        <taxon>Bacteria</taxon>
        <taxon>Pseudomonadati</taxon>
        <taxon>Pseudomonadota</taxon>
        <taxon>Gammaproteobacteria</taxon>
        <taxon>Vibrionales</taxon>
        <taxon>Vibrionaceae</taxon>
        <taxon>Photobacterium</taxon>
    </lineage>
</organism>
<keyword evidence="1" id="KW-0472">Membrane</keyword>
<proteinExistence type="predicted"/>
<dbReference type="EMBL" id="CP101509">
    <property type="protein sequence ID" value="UTV30080.1"/>
    <property type="molecule type" value="Genomic_DNA"/>
</dbReference>
<reference evidence="2" key="1">
    <citation type="submission" date="2022-07" db="EMBL/GenBank/DDBJ databases">
        <title>Genome sequencing of Photobacterium atrarenae GJH2-4.</title>
        <authorList>
            <person name="Park S.-J."/>
        </authorList>
    </citation>
    <scope>NUCLEOTIDE SEQUENCE</scope>
    <source>
        <strain evidence="2">GJH2-4</strain>
    </source>
</reference>
<keyword evidence="1" id="KW-0812">Transmembrane</keyword>
<dbReference type="InterPro" id="IPR016024">
    <property type="entry name" value="ARM-type_fold"/>
</dbReference>
<evidence type="ECO:0000313" key="3">
    <source>
        <dbReference type="Proteomes" id="UP001057998"/>
    </source>
</evidence>
<keyword evidence="3" id="KW-1185">Reference proteome</keyword>
<dbReference type="RefSeq" id="WP_255391423.1">
    <property type="nucleotide sequence ID" value="NZ_CP101509.1"/>
</dbReference>
<dbReference type="Proteomes" id="UP001057998">
    <property type="component" value="Chromosome 2"/>
</dbReference>
<feature type="transmembrane region" description="Helical" evidence="1">
    <location>
        <begin position="64"/>
        <end position="90"/>
    </location>
</feature>
<gene>
    <name evidence="2" type="ORF">NNL38_24125</name>
</gene>
<feature type="transmembrane region" description="Helical" evidence="1">
    <location>
        <begin position="32"/>
        <end position="52"/>
    </location>
</feature>
<name>A0ABY5GL83_9GAMM</name>
<dbReference type="InterPro" id="IPR011990">
    <property type="entry name" value="TPR-like_helical_dom_sf"/>
</dbReference>
<evidence type="ECO:0000313" key="2">
    <source>
        <dbReference type="EMBL" id="UTV30080.1"/>
    </source>
</evidence>
<protein>
    <submittedName>
        <fullName evidence="2">HEAT repeat domain-containing protein</fullName>
    </submittedName>
</protein>
<keyword evidence="1" id="KW-1133">Transmembrane helix</keyword>